<evidence type="ECO:0000256" key="4">
    <source>
        <dbReference type="ARBA" id="ARBA00022519"/>
    </source>
</evidence>
<evidence type="ECO:0000256" key="7">
    <source>
        <dbReference type="ARBA" id="ARBA00023136"/>
    </source>
</evidence>
<dbReference type="PANTHER" id="PTHR43357:SF3">
    <property type="entry name" value="FE(3+)-TRANSPORT SYSTEM PERMEASE PROTEIN FBPB 2"/>
    <property type="match status" value="1"/>
</dbReference>
<evidence type="ECO:0000256" key="6">
    <source>
        <dbReference type="ARBA" id="ARBA00022989"/>
    </source>
</evidence>
<dbReference type="GO" id="GO:0055085">
    <property type="term" value="P:transmembrane transport"/>
    <property type="evidence" value="ECO:0007669"/>
    <property type="project" value="InterPro"/>
</dbReference>
<feature type="transmembrane region" description="Helical" evidence="8">
    <location>
        <begin position="171"/>
        <end position="193"/>
    </location>
</feature>
<dbReference type="Pfam" id="PF00528">
    <property type="entry name" value="BPD_transp_1"/>
    <property type="match status" value="2"/>
</dbReference>
<feature type="transmembrane region" description="Helical" evidence="8">
    <location>
        <begin position="304"/>
        <end position="328"/>
    </location>
</feature>
<feature type="transmembrane region" description="Helical" evidence="8">
    <location>
        <begin position="472"/>
        <end position="490"/>
    </location>
</feature>
<proteinExistence type="inferred from homology"/>
<dbReference type="AlphaFoldDB" id="A0A7D4UM67"/>
<dbReference type="Proteomes" id="UP000501003">
    <property type="component" value="Chromosome"/>
</dbReference>
<reference evidence="10 11" key="1">
    <citation type="submission" date="2020-05" db="EMBL/GenBank/DDBJ databases">
        <title>Aquirufa sp. strain 15G-AUS-rot a new Aquirufa species.</title>
        <authorList>
            <person name="Pitt A."/>
            <person name="Hahn M.W."/>
        </authorList>
    </citation>
    <scope>NUCLEOTIDE SEQUENCE [LARGE SCALE GENOMIC DNA]</scope>
    <source>
        <strain evidence="10 11">15G-AUS-rot</strain>
    </source>
</reference>
<evidence type="ECO:0000256" key="3">
    <source>
        <dbReference type="ARBA" id="ARBA00022475"/>
    </source>
</evidence>
<dbReference type="RefSeq" id="WP_173493995.1">
    <property type="nucleotide sequence ID" value="NZ_CP054056.1"/>
</dbReference>
<keyword evidence="3" id="KW-1003">Cell membrane</keyword>
<dbReference type="CDD" id="cd06261">
    <property type="entry name" value="TM_PBP2"/>
    <property type="match status" value="2"/>
</dbReference>
<dbReference type="InterPro" id="IPR035906">
    <property type="entry name" value="MetI-like_sf"/>
</dbReference>
<feature type="domain" description="ABC transmembrane type-1" evidence="9">
    <location>
        <begin position="50"/>
        <end position="233"/>
    </location>
</feature>
<keyword evidence="5 8" id="KW-0812">Transmembrane</keyword>
<dbReference type="SUPFAM" id="SSF161098">
    <property type="entry name" value="MetI-like"/>
    <property type="match status" value="2"/>
</dbReference>
<accession>A0A7D4UM67</accession>
<feature type="transmembrane region" description="Helical" evidence="8">
    <location>
        <begin position="369"/>
        <end position="394"/>
    </location>
</feature>
<feature type="transmembrane region" description="Helical" evidence="8">
    <location>
        <begin position="82"/>
        <end position="105"/>
    </location>
</feature>
<dbReference type="PROSITE" id="PS50928">
    <property type="entry name" value="ABC_TM1"/>
    <property type="match status" value="2"/>
</dbReference>
<feature type="transmembrane region" description="Helical" evidence="8">
    <location>
        <begin position="340"/>
        <end position="363"/>
    </location>
</feature>
<evidence type="ECO:0000256" key="1">
    <source>
        <dbReference type="ARBA" id="ARBA00004429"/>
    </source>
</evidence>
<feature type="transmembrane region" description="Helical" evidence="8">
    <location>
        <begin position="257"/>
        <end position="284"/>
    </location>
</feature>
<evidence type="ECO:0000256" key="5">
    <source>
        <dbReference type="ARBA" id="ARBA00022692"/>
    </source>
</evidence>
<keyword evidence="11" id="KW-1185">Reference proteome</keyword>
<evidence type="ECO:0000313" key="10">
    <source>
        <dbReference type="EMBL" id="QKJ25698.1"/>
    </source>
</evidence>
<dbReference type="InterPro" id="IPR000515">
    <property type="entry name" value="MetI-like"/>
</dbReference>
<dbReference type="PANTHER" id="PTHR43357">
    <property type="entry name" value="INNER MEMBRANE ABC TRANSPORTER PERMEASE PROTEIN YDCV"/>
    <property type="match status" value="1"/>
</dbReference>
<feature type="transmembrane region" description="Helical" evidence="8">
    <location>
        <begin position="47"/>
        <end position="70"/>
    </location>
</feature>
<name>A0A7D4UM67_9MICO</name>
<keyword evidence="4" id="KW-0997">Cell inner membrane</keyword>
<evidence type="ECO:0000259" key="9">
    <source>
        <dbReference type="PROSITE" id="PS50928"/>
    </source>
</evidence>
<organism evidence="10 11">
    <name type="scientific">Aquiluna borgnonia</name>
    <dbReference type="NCBI Taxonomy" id="2499157"/>
    <lineage>
        <taxon>Bacteria</taxon>
        <taxon>Bacillati</taxon>
        <taxon>Actinomycetota</taxon>
        <taxon>Actinomycetes</taxon>
        <taxon>Micrococcales</taxon>
        <taxon>Microbacteriaceae</taxon>
        <taxon>Luna cluster</taxon>
        <taxon>Luna-1 subcluster</taxon>
        <taxon>Aquiluna</taxon>
    </lineage>
</organism>
<evidence type="ECO:0000256" key="8">
    <source>
        <dbReference type="RuleBase" id="RU363032"/>
    </source>
</evidence>
<feature type="transmembrane region" description="Helical" evidence="8">
    <location>
        <begin position="415"/>
        <end position="439"/>
    </location>
</feature>
<keyword evidence="7 8" id="KW-0472">Membrane</keyword>
<protein>
    <submittedName>
        <fullName evidence="10">Iron ABC transporter permease</fullName>
    </submittedName>
</protein>
<dbReference type="Gene3D" id="1.10.3720.10">
    <property type="entry name" value="MetI-like"/>
    <property type="match status" value="2"/>
</dbReference>
<feature type="transmembrane region" description="Helical" evidence="8">
    <location>
        <begin position="213"/>
        <end position="232"/>
    </location>
</feature>
<dbReference type="EMBL" id="CP054056">
    <property type="protein sequence ID" value="QKJ25698.1"/>
    <property type="molecule type" value="Genomic_DNA"/>
</dbReference>
<feature type="domain" description="ABC transmembrane type-1" evidence="9">
    <location>
        <begin position="300"/>
        <end position="490"/>
    </location>
</feature>
<evidence type="ECO:0000256" key="2">
    <source>
        <dbReference type="ARBA" id="ARBA00022448"/>
    </source>
</evidence>
<keyword evidence="6 8" id="KW-1133">Transmembrane helix</keyword>
<evidence type="ECO:0000313" key="11">
    <source>
        <dbReference type="Proteomes" id="UP000501003"/>
    </source>
</evidence>
<keyword evidence="2 8" id="KW-0813">Transport</keyword>
<dbReference type="KEGG" id="aqg:HRU87_05910"/>
<feature type="transmembrane region" description="Helical" evidence="8">
    <location>
        <begin position="7"/>
        <end position="27"/>
    </location>
</feature>
<gene>
    <name evidence="10" type="ORF">HRU87_05910</name>
</gene>
<feature type="transmembrane region" description="Helical" evidence="8">
    <location>
        <begin position="117"/>
        <end position="141"/>
    </location>
</feature>
<comment type="similarity">
    <text evidence="8">Belongs to the binding-protein-dependent transport system permease family.</text>
</comment>
<comment type="subcellular location">
    <subcellularLocation>
        <location evidence="1">Cell inner membrane</location>
        <topology evidence="1">Multi-pass membrane protein</topology>
    </subcellularLocation>
    <subcellularLocation>
        <location evidence="8">Cell membrane</location>
        <topology evidence="8">Multi-pass membrane protein</topology>
    </subcellularLocation>
</comment>
<dbReference type="GO" id="GO:0005886">
    <property type="term" value="C:plasma membrane"/>
    <property type="evidence" value="ECO:0007669"/>
    <property type="project" value="UniProtKB-SubCell"/>
</dbReference>
<sequence length="504" mass="54039">MQRPPIAIVALGVFASLAALIPIAYLLVRLSEGWESAALELTRPSTFQLLGNTVLLTIAVGLSALLVGFSQAWLTTRTNLPFTGFFAVLATLPLAFPSYVLALAFTTAFPGFQGFFASWLTLTIATAPYVFLAVSVALVRINVTNEEVARSLGAGRWRVIRDITWPQVRPAAFASLLLVVMYTLSEFGAVAILRYDTFTRAIYNAYRGSFDRTAAAALALVLVLITLLVLYFERRYRGSYTTVPQAMRRNRIDLGGARFFAAGFLVVIAVVAVLVPAGAITYWSVVGSSETNWSELLAALGSSLLVASAAGALIAVFAVAIAVWNLRFRSRWSGLVEDSVWVAHALPAVVVGLALVFLGANWLPNLYQTIWLLMFAYLILFLPNALSAMSTPIAQVPPSLEQVARSLGQSRNSTIVKVLLPAARSGLIAGAALAALAVLKELPATLLLHPTGMDTLATELWQATENLSYAKAAPYALALVIIAGVPALVLNQQARKLISEVASK</sequence>